<organism evidence="1 2">
    <name type="scientific">Malus baccata</name>
    <name type="common">Siberian crab apple</name>
    <name type="synonym">Pyrus baccata</name>
    <dbReference type="NCBI Taxonomy" id="106549"/>
    <lineage>
        <taxon>Eukaryota</taxon>
        <taxon>Viridiplantae</taxon>
        <taxon>Streptophyta</taxon>
        <taxon>Embryophyta</taxon>
        <taxon>Tracheophyta</taxon>
        <taxon>Spermatophyta</taxon>
        <taxon>Magnoliopsida</taxon>
        <taxon>eudicotyledons</taxon>
        <taxon>Gunneridae</taxon>
        <taxon>Pentapetalae</taxon>
        <taxon>rosids</taxon>
        <taxon>fabids</taxon>
        <taxon>Rosales</taxon>
        <taxon>Rosaceae</taxon>
        <taxon>Amygdaloideae</taxon>
        <taxon>Maleae</taxon>
        <taxon>Malus</taxon>
    </lineage>
</organism>
<dbReference type="AlphaFoldDB" id="A0A540KZL8"/>
<proteinExistence type="predicted"/>
<reference evidence="1 2" key="1">
    <citation type="journal article" date="2019" name="G3 (Bethesda)">
        <title>Sequencing of a Wild Apple (Malus baccata) Genome Unravels the Differences Between Cultivated and Wild Apple Species Regarding Disease Resistance and Cold Tolerance.</title>
        <authorList>
            <person name="Chen X."/>
        </authorList>
    </citation>
    <scope>NUCLEOTIDE SEQUENCE [LARGE SCALE GENOMIC DNA]</scope>
    <source>
        <strain evidence="2">cv. Shandingzi</strain>
        <tissue evidence="1">Leaves</tissue>
    </source>
</reference>
<comment type="caution">
    <text evidence="1">The sequence shown here is derived from an EMBL/GenBank/DDBJ whole genome shotgun (WGS) entry which is preliminary data.</text>
</comment>
<dbReference type="EMBL" id="VIEB01000845">
    <property type="protein sequence ID" value="TQD79674.1"/>
    <property type="molecule type" value="Genomic_DNA"/>
</dbReference>
<name>A0A540KZL8_MALBA</name>
<gene>
    <name evidence="1" type="ORF">C1H46_034777</name>
</gene>
<dbReference type="Proteomes" id="UP000315295">
    <property type="component" value="Unassembled WGS sequence"/>
</dbReference>
<sequence>MKNQLLFSSVVDGHHYDYSNSSRSIAPNDNDSDNNSYCWWRWAAEFDHVKKMKMKLDYERLIFPGGGRASSHFTVAARMRVVRELERQALVSTHQEGVNEIRSWAEAAHVSLGRLLDAYRRSC</sequence>
<evidence type="ECO:0000313" key="2">
    <source>
        <dbReference type="Proteomes" id="UP000315295"/>
    </source>
</evidence>
<evidence type="ECO:0000313" key="1">
    <source>
        <dbReference type="EMBL" id="TQD79674.1"/>
    </source>
</evidence>
<protein>
    <submittedName>
        <fullName evidence="1">Uncharacterized protein</fullName>
    </submittedName>
</protein>
<keyword evidence="2" id="KW-1185">Reference proteome</keyword>
<accession>A0A540KZL8</accession>